<dbReference type="InterPro" id="IPR038573">
    <property type="entry name" value="BrnT_sf"/>
</dbReference>
<sequence length="93" mass="10676">MEITFDPAKRARTLADRGLDFRDAVRVFAGNYATIEDRRRNYGEPRYISAGDLDGRLVVLVWTPRGKARRIISMRHAHADEEAEWREYLGGPG</sequence>
<dbReference type="Pfam" id="PF04365">
    <property type="entry name" value="BrnT_toxin"/>
    <property type="match status" value="1"/>
</dbReference>
<reference evidence="1 2" key="1">
    <citation type="submission" date="2023-08" db="EMBL/GenBank/DDBJ databases">
        <title>The draft genome sequence of Paracraurococcus sp. LOR1-02.</title>
        <authorList>
            <person name="Kingkaew E."/>
            <person name="Tanasupawat S."/>
        </authorList>
    </citation>
    <scope>NUCLEOTIDE SEQUENCE [LARGE SCALE GENOMIC DNA]</scope>
    <source>
        <strain evidence="1 2">LOR1-02</strain>
    </source>
</reference>
<keyword evidence="2" id="KW-1185">Reference proteome</keyword>
<proteinExistence type="predicted"/>
<evidence type="ECO:0000313" key="2">
    <source>
        <dbReference type="Proteomes" id="UP001243009"/>
    </source>
</evidence>
<dbReference type="RefSeq" id="WP_305108155.1">
    <property type="nucleotide sequence ID" value="NZ_JAUTWS010000080.1"/>
</dbReference>
<protein>
    <submittedName>
        <fullName evidence="1">BrnT family toxin</fullName>
    </submittedName>
</protein>
<name>A0ABT9EAW1_9PROT</name>
<gene>
    <name evidence="1" type="ORF">Q7A36_33520</name>
</gene>
<dbReference type="InterPro" id="IPR007460">
    <property type="entry name" value="BrnT_toxin"/>
</dbReference>
<dbReference type="Proteomes" id="UP001243009">
    <property type="component" value="Unassembled WGS sequence"/>
</dbReference>
<evidence type="ECO:0000313" key="1">
    <source>
        <dbReference type="EMBL" id="MDO9713296.1"/>
    </source>
</evidence>
<dbReference type="Gene3D" id="3.10.450.530">
    <property type="entry name" value="Ribonuclease toxin, BrnT, of type II toxin-antitoxin system"/>
    <property type="match status" value="1"/>
</dbReference>
<dbReference type="EMBL" id="JAUTWS010000080">
    <property type="protein sequence ID" value="MDO9713296.1"/>
    <property type="molecule type" value="Genomic_DNA"/>
</dbReference>
<accession>A0ABT9EAW1</accession>
<organism evidence="1 2">
    <name type="scientific">Paracraurococcus lichenis</name>
    <dbReference type="NCBI Taxonomy" id="3064888"/>
    <lineage>
        <taxon>Bacteria</taxon>
        <taxon>Pseudomonadati</taxon>
        <taxon>Pseudomonadota</taxon>
        <taxon>Alphaproteobacteria</taxon>
        <taxon>Acetobacterales</taxon>
        <taxon>Roseomonadaceae</taxon>
        <taxon>Paracraurococcus</taxon>
    </lineage>
</organism>
<comment type="caution">
    <text evidence="1">The sequence shown here is derived from an EMBL/GenBank/DDBJ whole genome shotgun (WGS) entry which is preliminary data.</text>
</comment>